<evidence type="ECO:0000313" key="2">
    <source>
        <dbReference type="Proteomes" id="UP000235965"/>
    </source>
</evidence>
<dbReference type="EMBL" id="NEVH01013579">
    <property type="protein sequence ID" value="PNF28481.1"/>
    <property type="molecule type" value="Genomic_DNA"/>
</dbReference>
<organism evidence="1 2">
    <name type="scientific">Cryptotermes secundus</name>
    <dbReference type="NCBI Taxonomy" id="105785"/>
    <lineage>
        <taxon>Eukaryota</taxon>
        <taxon>Metazoa</taxon>
        <taxon>Ecdysozoa</taxon>
        <taxon>Arthropoda</taxon>
        <taxon>Hexapoda</taxon>
        <taxon>Insecta</taxon>
        <taxon>Pterygota</taxon>
        <taxon>Neoptera</taxon>
        <taxon>Polyneoptera</taxon>
        <taxon>Dictyoptera</taxon>
        <taxon>Blattodea</taxon>
        <taxon>Blattoidea</taxon>
        <taxon>Termitoidae</taxon>
        <taxon>Kalotermitidae</taxon>
        <taxon>Cryptotermitinae</taxon>
        <taxon>Cryptotermes</taxon>
    </lineage>
</organism>
<protein>
    <submittedName>
        <fullName evidence="1">Uncharacterized protein</fullName>
    </submittedName>
</protein>
<dbReference type="Proteomes" id="UP000235965">
    <property type="component" value="Unassembled WGS sequence"/>
</dbReference>
<dbReference type="InParanoid" id="A0A2J7QIR9"/>
<proteinExistence type="predicted"/>
<sequence>PNKADSKNYVILEKPRRNVRRQQIREAATEHKQVTNQDARKCIALLRLDFMQEVHGDNEGRRICELETCADFIQLQSIKRTRQDTFDQCLQRHYLLRSRRTFNT</sequence>
<dbReference type="AlphaFoldDB" id="A0A2J7QIR9"/>
<accession>A0A2J7QIR9</accession>
<name>A0A2J7QIR9_9NEOP</name>
<feature type="non-terminal residue" evidence="1">
    <location>
        <position position="1"/>
    </location>
</feature>
<comment type="caution">
    <text evidence="1">The sequence shown here is derived from an EMBL/GenBank/DDBJ whole genome shotgun (WGS) entry which is preliminary data.</text>
</comment>
<gene>
    <name evidence="1" type="ORF">B7P43_G15244</name>
</gene>
<keyword evidence="2" id="KW-1185">Reference proteome</keyword>
<dbReference type="STRING" id="105785.A0A2J7QIR9"/>
<evidence type="ECO:0000313" key="1">
    <source>
        <dbReference type="EMBL" id="PNF28481.1"/>
    </source>
</evidence>
<reference evidence="1 2" key="1">
    <citation type="submission" date="2017-12" db="EMBL/GenBank/DDBJ databases">
        <title>Hemimetabolous genomes reveal molecular basis of termite eusociality.</title>
        <authorList>
            <person name="Harrison M.C."/>
            <person name="Jongepier E."/>
            <person name="Robertson H.M."/>
            <person name="Arning N."/>
            <person name="Bitard-Feildel T."/>
            <person name="Chao H."/>
            <person name="Childers C.P."/>
            <person name="Dinh H."/>
            <person name="Doddapaneni H."/>
            <person name="Dugan S."/>
            <person name="Gowin J."/>
            <person name="Greiner C."/>
            <person name="Han Y."/>
            <person name="Hu H."/>
            <person name="Hughes D.S.T."/>
            <person name="Huylmans A.-K."/>
            <person name="Kemena C."/>
            <person name="Kremer L.P.M."/>
            <person name="Lee S.L."/>
            <person name="Lopez-Ezquerra A."/>
            <person name="Mallet L."/>
            <person name="Monroy-Kuhn J.M."/>
            <person name="Moser A."/>
            <person name="Murali S.C."/>
            <person name="Muzny D.M."/>
            <person name="Otani S."/>
            <person name="Piulachs M.-D."/>
            <person name="Poelchau M."/>
            <person name="Qu J."/>
            <person name="Schaub F."/>
            <person name="Wada-Katsumata A."/>
            <person name="Worley K.C."/>
            <person name="Xie Q."/>
            <person name="Ylla G."/>
            <person name="Poulsen M."/>
            <person name="Gibbs R.A."/>
            <person name="Schal C."/>
            <person name="Richards S."/>
            <person name="Belles X."/>
            <person name="Korb J."/>
            <person name="Bornberg-Bauer E."/>
        </authorList>
    </citation>
    <scope>NUCLEOTIDE SEQUENCE [LARGE SCALE GENOMIC DNA]</scope>
    <source>
        <tissue evidence="1">Whole body</tissue>
    </source>
</reference>